<evidence type="ECO:0000313" key="2">
    <source>
        <dbReference type="EMBL" id="OCK85585.1"/>
    </source>
</evidence>
<dbReference type="Proteomes" id="UP000250266">
    <property type="component" value="Unassembled WGS sequence"/>
</dbReference>
<organism evidence="2 3">
    <name type="scientific">Lepidopterella palustris CBS 459.81</name>
    <dbReference type="NCBI Taxonomy" id="1314670"/>
    <lineage>
        <taxon>Eukaryota</taxon>
        <taxon>Fungi</taxon>
        <taxon>Dikarya</taxon>
        <taxon>Ascomycota</taxon>
        <taxon>Pezizomycotina</taxon>
        <taxon>Dothideomycetes</taxon>
        <taxon>Pleosporomycetidae</taxon>
        <taxon>Mytilinidiales</taxon>
        <taxon>Argynnaceae</taxon>
        <taxon>Lepidopterella</taxon>
    </lineage>
</organism>
<evidence type="ECO:0000259" key="1">
    <source>
        <dbReference type="PROSITE" id="PS51821"/>
    </source>
</evidence>
<dbReference type="PROSITE" id="PS51821">
    <property type="entry name" value="VELVET"/>
    <property type="match status" value="1"/>
</dbReference>
<keyword evidence="3" id="KW-1185">Reference proteome</keyword>
<dbReference type="AlphaFoldDB" id="A0A8E2EKD2"/>
<dbReference type="Gene3D" id="2.60.40.3960">
    <property type="entry name" value="Velvet domain"/>
    <property type="match status" value="1"/>
</dbReference>
<reference evidence="2 3" key="1">
    <citation type="journal article" date="2016" name="Nat. Commun.">
        <title>Ectomycorrhizal ecology is imprinted in the genome of the dominant symbiotic fungus Cenococcum geophilum.</title>
        <authorList>
            <consortium name="DOE Joint Genome Institute"/>
            <person name="Peter M."/>
            <person name="Kohler A."/>
            <person name="Ohm R.A."/>
            <person name="Kuo A."/>
            <person name="Krutzmann J."/>
            <person name="Morin E."/>
            <person name="Arend M."/>
            <person name="Barry K.W."/>
            <person name="Binder M."/>
            <person name="Choi C."/>
            <person name="Clum A."/>
            <person name="Copeland A."/>
            <person name="Grisel N."/>
            <person name="Haridas S."/>
            <person name="Kipfer T."/>
            <person name="LaButti K."/>
            <person name="Lindquist E."/>
            <person name="Lipzen A."/>
            <person name="Maire R."/>
            <person name="Meier B."/>
            <person name="Mihaltcheva S."/>
            <person name="Molinier V."/>
            <person name="Murat C."/>
            <person name="Poggeler S."/>
            <person name="Quandt C.A."/>
            <person name="Sperisen C."/>
            <person name="Tritt A."/>
            <person name="Tisserant E."/>
            <person name="Crous P.W."/>
            <person name="Henrissat B."/>
            <person name="Nehls U."/>
            <person name="Egli S."/>
            <person name="Spatafora J.W."/>
            <person name="Grigoriev I.V."/>
            <person name="Martin F.M."/>
        </authorList>
    </citation>
    <scope>NUCLEOTIDE SEQUENCE [LARGE SCALE GENOMIC DNA]</scope>
    <source>
        <strain evidence="2 3">CBS 459.81</strain>
    </source>
</reference>
<feature type="domain" description="Velvet" evidence="1">
    <location>
        <begin position="1"/>
        <end position="148"/>
    </location>
</feature>
<gene>
    <name evidence="2" type="ORF">K432DRAFT_256646</name>
</gene>
<dbReference type="Pfam" id="PF11754">
    <property type="entry name" value="Velvet"/>
    <property type="match status" value="1"/>
</dbReference>
<accession>A0A8E2EKD2</accession>
<feature type="non-terminal residue" evidence="2">
    <location>
        <position position="1"/>
    </location>
</feature>
<feature type="non-terminal residue" evidence="2">
    <location>
        <position position="148"/>
    </location>
</feature>
<sequence length="148" mass="15614">YAMDVIVQPPSTVRLGIVLQPPVTVRLRSPPGDPASDADIAETTNLLAVATLTADSINDSTNPGDLSALLAGRRFDSIHPYPEDDEGPADARGVGYVSFPDLVIRQEGTYRIRVTLIRIRASVSGESVAAAGGSSVQVVESETVTVER</sequence>
<evidence type="ECO:0000313" key="3">
    <source>
        <dbReference type="Proteomes" id="UP000250266"/>
    </source>
</evidence>
<dbReference type="InterPro" id="IPR038491">
    <property type="entry name" value="Velvet_dom_sf"/>
</dbReference>
<dbReference type="EMBL" id="KV744816">
    <property type="protein sequence ID" value="OCK85585.1"/>
    <property type="molecule type" value="Genomic_DNA"/>
</dbReference>
<dbReference type="InterPro" id="IPR037525">
    <property type="entry name" value="Velvet_dom"/>
</dbReference>
<name>A0A8E2EKD2_9PEZI</name>
<proteinExistence type="predicted"/>
<dbReference type="OrthoDB" id="5399926at2759"/>
<protein>
    <recommendedName>
        <fullName evidence="1">Velvet domain-containing protein</fullName>
    </recommendedName>
</protein>